<evidence type="ECO:0000313" key="2">
    <source>
        <dbReference type="Proteomes" id="UP000000442"/>
    </source>
</evidence>
<name>C0QMA6_DESAH</name>
<keyword evidence="1" id="KW-0413">Isomerase</keyword>
<dbReference type="eggNOG" id="COG1651">
    <property type="taxonomic scope" value="Bacteria"/>
</dbReference>
<sequence length="267" mass="29420">MAAPCFSESVCSHVDLDWISSHISLPNDARILQMTERGELCEVVLAINGGLAPIYAGKDFILAGRLFKNGISLTRETLNAMSDVAEKEREKLAVKKALEKENRATFFKKNIKALDELVALSYNPGQARDFFYVVTDPNCSHCKDLLPKLELAAQESGMGIKVIIYPLLGDSSLDLAVQAICNNYSYEAYLNIKRVEPIPSCERAENLVMKTMDFFRSANLFFVPLVVAGDGSWVAESSHNTVVRAFLGLEPLGEETGPHATCNPDLE</sequence>
<organism evidence="1 2">
    <name type="scientific">Desulforapulum autotrophicum (strain ATCC 43914 / DSM 3382 / VKM B-1955 / HRM2)</name>
    <name type="common">Desulfobacterium autotrophicum</name>
    <dbReference type="NCBI Taxonomy" id="177437"/>
    <lineage>
        <taxon>Bacteria</taxon>
        <taxon>Pseudomonadati</taxon>
        <taxon>Thermodesulfobacteriota</taxon>
        <taxon>Desulfobacteria</taxon>
        <taxon>Desulfobacterales</taxon>
        <taxon>Desulfobacteraceae</taxon>
        <taxon>Desulforapulum</taxon>
    </lineage>
</organism>
<dbReference type="SUPFAM" id="SSF52833">
    <property type="entry name" value="Thioredoxin-like"/>
    <property type="match status" value="1"/>
</dbReference>
<dbReference type="Proteomes" id="UP000000442">
    <property type="component" value="Chromosome"/>
</dbReference>
<dbReference type="GO" id="GO:0003756">
    <property type="term" value="F:protein disulfide isomerase activity"/>
    <property type="evidence" value="ECO:0007669"/>
    <property type="project" value="UniProtKB-EC"/>
</dbReference>
<dbReference type="AlphaFoldDB" id="C0QMA6"/>
<evidence type="ECO:0000313" key="1">
    <source>
        <dbReference type="EMBL" id="ACN16423.1"/>
    </source>
</evidence>
<gene>
    <name evidence="1" type="primary">dsbC</name>
    <name evidence="1" type="ordered locus">HRM2_33480</name>
</gene>
<dbReference type="KEGG" id="dat:HRM2_33480"/>
<dbReference type="InterPro" id="IPR036249">
    <property type="entry name" value="Thioredoxin-like_sf"/>
</dbReference>
<protein>
    <submittedName>
        <fullName evidence="1">DsbC</fullName>
        <ecNumber evidence="1">5.3.4.1</ecNumber>
    </submittedName>
</protein>
<dbReference type="Gene3D" id="3.40.30.10">
    <property type="entry name" value="Glutaredoxin"/>
    <property type="match status" value="1"/>
</dbReference>
<dbReference type="EC" id="5.3.4.1" evidence="1"/>
<dbReference type="EMBL" id="CP001087">
    <property type="protein sequence ID" value="ACN16423.1"/>
    <property type="molecule type" value="Genomic_DNA"/>
</dbReference>
<reference evidence="1 2" key="1">
    <citation type="journal article" date="2009" name="Environ. Microbiol.">
        <title>Genome sequence of Desulfobacterium autotrophicum HRM2, a marine sulfate reducer oxidizing organic carbon completely to carbon dioxide.</title>
        <authorList>
            <person name="Strittmatter A.W."/>
            <person name="Liesegang H."/>
            <person name="Rabus R."/>
            <person name="Decker I."/>
            <person name="Amann J."/>
            <person name="Andres S."/>
            <person name="Henne A."/>
            <person name="Fricke W.F."/>
            <person name="Martinez-Arias R."/>
            <person name="Bartels D."/>
            <person name="Goesmann A."/>
            <person name="Krause L."/>
            <person name="Puehler A."/>
            <person name="Klenk H.P."/>
            <person name="Richter M."/>
            <person name="Schuler M."/>
            <person name="Gloeckner F.O."/>
            <person name="Meyerdierks A."/>
            <person name="Gottschalk G."/>
            <person name="Amann R."/>
        </authorList>
    </citation>
    <scope>NUCLEOTIDE SEQUENCE [LARGE SCALE GENOMIC DNA]</scope>
    <source>
        <strain evidence="2">ATCC 43914 / DSM 3382 / HRM2</strain>
    </source>
</reference>
<keyword evidence="2" id="KW-1185">Reference proteome</keyword>
<dbReference type="HOGENOM" id="CLU_873544_0_0_7"/>
<accession>C0QMA6</accession>
<dbReference type="STRING" id="177437.HRM2_33480"/>
<proteinExistence type="predicted"/>